<dbReference type="OrthoDB" id="1645289at2759"/>
<feature type="non-terminal residue" evidence="1">
    <location>
        <position position="1"/>
    </location>
</feature>
<accession>A0A371G2A6</accession>
<gene>
    <name evidence="1" type="ORF">CR513_34236</name>
</gene>
<dbReference type="EMBL" id="QJKJ01006978">
    <property type="protein sequence ID" value="RDX84677.1"/>
    <property type="molecule type" value="Genomic_DNA"/>
</dbReference>
<proteinExistence type="predicted"/>
<keyword evidence="2" id="KW-1185">Reference proteome</keyword>
<name>A0A371G2A6_MUCPR</name>
<organism evidence="1 2">
    <name type="scientific">Mucuna pruriens</name>
    <name type="common">Velvet bean</name>
    <name type="synonym">Dolichos pruriens</name>
    <dbReference type="NCBI Taxonomy" id="157652"/>
    <lineage>
        <taxon>Eukaryota</taxon>
        <taxon>Viridiplantae</taxon>
        <taxon>Streptophyta</taxon>
        <taxon>Embryophyta</taxon>
        <taxon>Tracheophyta</taxon>
        <taxon>Spermatophyta</taxon>
        <taxon>Magnoliopsida</taxon>
        <taxon>eudicotyledons</taxon>
        <taxon>Gunneridae</taxon>
        <taxon>Pentapetalae</taxon>
        <taxon>rosids</taxon>
        <taxon>fabids</taxon>
        <taxon>Fabales</taxon>
        <taxon>Fabaceae</taxon>
        <taxon>Papilionoideae</taxon>
        <taxon>50 kb inversion clade</taxon>
        <taxon>NPAAA clade</taxon>
        <taxon>indigoferoid/millettioid clade</taxon>
        <taxon>Phaseoleae</taxon>
        <taxon>Mucuna</taxon>
    </lineage>
</organism>
<evidence type="ECO:0000313" key="1">
    <source>
        <dbReference type="EMBL" id="RDX84677.1"/>
    </source>
</evidence>
<protein>
    <submittedName>
        <fullName evidence="1">Uncharacterized protein</fullName>
    </submittedName>
</protein>
<sequence>MVRNTEKSFLRYLNDPRMQQRKTIKCVMRFLKRTKAYMLTYRKSGGLEIVRPDCIKEKSKDK</sequence>
<dbReference type="Proteomes" id="UP000257109">
    <property type="component" value="Unassembled WGS sequence"/>
</dbReference>
<evidence type="ECO:0000313" key="2">
    <source>
        <dbReference type="Proteomes" id="UP000257109"/>
    </source>
</evidence>
<comment type="caution">
    <text evidence="1">The sequence shown here is derived from an EMBL/GenBank/DDBJ whole genome shotgun (WGS) entry which is preliminary data.</text>
</comment>
<dbReference type="AlphaFoldDB" id="A0A371G2A6"/>
<reference evidence="1" key="1">
    <citation type="submission" date="2018-05" db="EMBL/GenBank/DDBJ databases">
        <title>Draft genome of Mucuna pruriens seed.</title>
        <authorList>
            <person name="Nnadi N.E."/>
            <person name="Vos R."/>
            <person name="Hasami M.H."/>
            <person name="Devisetty U.K."/>
            <person name="Aguiy J.C."/>
        </authorList>
    </citation>
    <scope>NUCLEOTIDE SEQUENCE [LARGE SCALE GENOMIC DNA]</scope>
    <source>
        <strain evidence="1">JCA_2017</strain>
    </source>
</reference>